<dbReference type="GO" id="GO:0006629">
    <property type="term" value="P:lipid metabolic process"/>
    <property type="evidence" value="ECO:0007669"/>
    <property type="project" value="UniProtKB-KW"/>
</dbReference>
<evidence type="ECO:0000256" key="2">
    <source>
        <dbReference type="ARBA" id="ARBA00022475"/>
    </source>
</evidence>
<reference evidence="7 8" key="1">
    <citation type="submission" date="2021-10" db="EMBL/GenBank/DDBJ databases">
        <title>Anaerobic single-cell dispensing facilitates the cultivation of human gut bacteria.</title>
        <authorList>
            <person name="Afrizal A."/>
        </authorList>
    </citation>
    <scope>NUCLEOTIDE SEQUENCE [LARGE SCALE GENOMIC DNA]</scope>
    <source>
        <strain evidence="7 8">CLA-AA-H244</strain>
    </source>
</reference>
<evidence type="ECO:0000256" key="3">
    <source>
        <dbReference type="ARBA" id="ARBA00022692"/>
    </source>
</evidence>
<keyword evidence="6" id="KW-0046">Antibiotic resistance</keyword>
<dbReference type="GO" id="GO:0050071">
    <property type="term" value="F:phosphatidylglycerol lysyltransferase activity"/>
    <property type="evidence" value="ECO:0007669"/>
    <property type="project" value="UniProtKB-EC"/>
</dbReference>
<evidence type="ECO:0000256" key="5">
    <source>
        <dbReference type="ARBA" id="ARBA00023136"/>
    </source>
</evidence>
<feature type="transmembrane region" description="Helical" evidence="6">
    <location>
        <begin position="129"/>
        <end position="152"/>
    </location>
</feature>
<dbReference type="Pfam" id="PF03706">
    <property type="entry name" value="LPG_synthase_TM"/>
    <property type="match status" value="1"/>
</dbReference>
<keyword evidence="4 6" id="KW-1133">Transmembrane helix</keyword>
<sequence length="357" mass="39246">MKARKKDTPAGGRKNYFLETLLFLAVMVLTLRFCFSGQKPQEIWAAVKSMRGMSLAGAVALGLFFVCMEGTIMRILLGAAGGKSGLLTCISYSFLGFFYSGITPSATGGQPMQLYEMKRDGNSVSSSTVVLMVTAVCYKLVLVCIGTFLLIFQGKMLRQYLGRYFGLYLLGLFLNLAITLVVTGMIVLPQWIIAWADIFDRLFVKLHLWKASGSVGRQEKVRCFVQEYHRAVLFLKEHPGRLAAAFSLTFVQRNSAFVITWLVYCGMGLFGTNLWSVVFLQAAVTLAVDMLPVPGAQGITELVYRSAFAQIFIGGTLPVSMIVSRAASFYVPMAVGLATVLWRMARKAGKSGWKQAA</sequence>
<keyword evidence="8" id="KW-1185">Reference proteome</keyword>
<organism evidence="7 8">
    <name type="scientific">Gallintestinimicrobium propionicum</name>
    <dbReference type="NCBI Taxonomy" id="2981770"/>
    <lineage>
        <taxon>Bacteria</taxon>
        <taxon>Bacillati</taxon>
        <taxon>Bacillota</taxon>
        <taxon>Clostridia</taxon>
        <taxon>Lachnospirales</taxon>
        <taxon>Lachnospiraceae</taxon>
        <taxon>Gallintestinimicrobium</taxon>
    </lineage>
</organism>
<dbReference type="PANTHER" id="PTHR37693">
    <property type="entry name" value="PHOSPHATIDYLGLYCEROL LYSYLTRANSFERASE"/>
    <property type="match status" value="1"/>
</dbReference>
<dbReference type="Proteomes" id="UP001199355">
    <property type="component" value="Unassembled WGS sequence"/>
</dbReference>
<dbReference type="InterPro" id="IPR022791">
    <property type="entry name" value="L-PG_synthase/AglD"/>
</dbReference>
<evidence type="ECO:0000256" key="6">
    <source>
        <dbReference type="RuleBase" id="RU363042"/>
    </source>
</evidence>
<feature type="transmembrane region" description="Helical" evidence="6">
    <location>
        <begin position="52"/>
        <end position="72"/>
    </location>
</feature>
<dbReference type="EC" id="2.3.2.3" evidence="6"/>
<feature type="transmembrane region" description="Helical" evidence="6">
    <location>
        <begin position="261"/>
        <end position="290"/>
    </location>
</feature>
<feature type="transmembrane region" description="Helical" evidence="6">
    <location>
        <begin position="302"/>
        <end position="323"/>
    </location>
</feature>
<feature type="transmembrane region" description="Helical" evidence="6">
    <location>
        <begin position="84"/>
        <end position="102"/>
    </location>
</feature>
<evidence type="ECO:0000313" key="7">
    <source>
        <dbReference type="EMBL" id="MCC2169021.1"/>
    </source>
</evidence>
<dbReference type="GO" id="GO:0046677">
    <property type="term" value="P:response to antibiotic"/>
    <property type="evidence" value="ECO:0007669"/>
    <property type="project" value="UniProtKB-KW"/>
</dbReference>
<accession>A0AAE3DPA5</accession>
<comment type="similarity">
    <text evidence="6">Belongs to the LPG synthase family.</text>
</comment>
<dbReference type="NCBIfam" id="TIGR00374">
    <property type="entry name" value="flippase-like domain"/>
    <property type="match status" value="1"/>
</dbReference>
<dbReference type="PANTHER" id="PTHR37693:SF1">
    <property type="entry name" value="INTEGRAL MEMBRANE PROTEIN"/>
    <property type="match status" value="1"/>
</dbReference>
<keyword evidence="6" id="KW-0808">Transferase</keyword>
<feature type="transmembrane region" description="Helical" evidence="6">
    <location>
        <begin position="164"/>
        <end position="193"/>
    </location>
</feature>
<evidence type="ECO:0000313" key="8">
    <source>
        <dbReference type="Proteomes" id="UP001199355"/>
    </source>
</evidence>
<keyword evidence="6" id="KW-0443">Lipid metabolism</keyword>
<dbReference type="AlphaFoldDB" id="A0AAE3DPA5"/>
<keyword evidence="5 6" id="KW-0472">Membrane</keyword>
<protein>
    <recommendedName>
        <fullName evidence="6">Phosphatidylglycerol lysyltransferase</fullName>
        <ecNumber evidence="6">2.3.2.3</ecNumber>
    </recommendedName>
    <alternativeName>
        <fullName evidence="6">Lysylphosphatidylglycerol synthase</fullName>
    </alternativeName>
</protein>
<keyword evidence="3 6" id="KW-0812">Transmembrane</keyword>
<keyword evidence="2" id="KW-1003">Cell membrane</keyword>
<dbReference type="RefSeq" id="WP_308729062.1">
    <property type="nucleotide sequence ID" value="NZ_JAJEQF010000056.1"/>
</dbReference>
<comment type="subcellular location">
    <subcellularLocation>
        <location evidence="1 6">Cell membrane</location>
        <topology evidence="1 6">Multi-pass membrane protein</topology>
    </subcellularLocation>
</comment>
<feature type="transmembrane region" description="Helical" evidence="6">
    <location>
        <begin position="329"/>
        <end position="345"/>
    </location>
</feature>
<evidence type="ECO:0000256" key="1">
    <source>
        <dbReference type="ARBA" id="ARBA00004651"/>
    </source>
</evidence>
<gene>
    <name evidence="6" type="primary">mprF</name>
    <name evidence="7" type="ORF">LKD45_15245</name>
</gene>
<dbReference type="EMBL" id="JAJEQF010000056">
    <property type="protein sequence ID" value="MCC2169021.1"/>
    <property type="molecule type" value="Genomic_DNA"/>
</dbReference>
<evidence type="ECO:0000256" key="4">
    <source>
        <dbReference type="ARBA" id="ARBA00022989"/>
    </source>
</evidence>
<name>A0AAE3DPA5_9FIRM</name>
<dbReference type="GO" id="GO:0005886">
    <property type="term" value="C:plasma membrane"/>
    <property type="evidence" value="ECO:0007669"/>
    <property type="project" value="UniProtKB-SubCell"/>
</dbReference>
<proteinExistence type="inferred from homology"/>
<comment type="function">
    <text evidence="6">Catalyzes the transfer of a lysyl group from L-lysyl-tRNA(Lys) to membrane-bound phosphatidylglycerol (PG), which produces lysylphosphatidylglycerol (LPG), a major component of the bacterial membrane with a positive net charge. LPG synthesis contributes to bacterial virulence as it is involved in the resistance mechanism against cationic antimicrobial peptides (CAMP) produces by the host's immune system (defensins, cathelicidins) and by the competing microorganisms.</text>
</comment>
<comment type="caution">
    <text evidence="7">The sequence shown here is derived from an EMBL/GenBank/DDBJ whole genome shotgun (WGS) entry which is preliminary data.</text>
</comment>
<comment type="catalytic activity">
    <reaction evidence="6">
        <text>L-lysyl-tRNA(Lys) + a 1,2-diacyl-sn-glycero-3-phospho-(1'-sn-glycerol) = a 1,2-diacyl-sn-glycero-3-phospho-1'-(3'-O-L-lysyl)-sn-glycerol + tRNA(Lys)</text>
        <dbReference type="Rhea" id="RHEA:10668"/>
        <dbReference type="Rhea" id="RHEA-COMP:9696"/>
        <dbReference type="Rhea" id="RHEA-COMP:9697"/>
        <dbReference type="ChEBI" id="CHEBI:64716"/>
        <dbReference type="ChEBI" id="CHEBI:75792"/>
        <dbReference type="ChEBI" id="CHEBI:78442"/>
        <dbReference type="ChEBI" id="CHEBI:78529"/>
        <dbReference type="EC" id="2.3.2.3"/>
    </reaction>
</comment>